<evidence type="ECO:0000313" key="3">
    <source>
        <dbReference type="Proteomes" id="UP000078070"/>
    </source>
</evidence>
<keyword evidence="1" id="KW-0472">Membrane</keyword>
<feature type="transmembrane region" description="Helical" evidence="1">
    <location>
        <begin position="138"/>
        <end position="155"/>
    </location>
</feature>
<dbReference type="AlphaFoldDB" id="A0A1A9EUQ4"/>
<feature type="transmembrane region" description="Helical" evidence="1">
    <location>
        <begin position="410"/>
        <end position="429"/>
    </location>
</feature>
<dbReference type="Gene3D" id="1.10.4160.10">
    <property type="entry name" value="Hydantoin permease"/>
    <property type="match status" value="1"/>
</dbReference>
<dbReference type="GO" id="GO:0015209">
    <property type="term" value="F:cytosine transmembrane transporter activity"/>
    <property type="evidence" value="ECO:0007669"/>
    <property type="project" value="InterPro"/>
</dbReference>
<feature type="transmembrane region" description="Helical" evidence="1">
    <location>
        <begin position="33"/>
        <end position="54"/>
    </location>
</feature>
<keyword evidence="3" id="KW-1185">Reference proteome</keyword>
<reference evidence="2 3" key="2">
    <citation type="journal article" date="2018" name="Int. J. Syst. Evol. Microbiol.">
        <title>Marinobacterium aestuarii sp. nov., a benzene-degrading marine bacterium isolated from estuary sediment.</title>
        <authorList>
            <person name="Bae S.S."/>
            <person name="Jung J."/>
            <person name="Chung D."/>
            <person name="Baek K."/>
        </authorList>
    </citation>
    <scope>NUCLEOTIDE SEQUENCE [LARGE SCALE GENOMIC DNA]</scope>
    <source>
        <strain evidence="2 3">ST58-10</strain>
    </source>
</reference>
<dbReference type="STRING" id="1821621.A8C75_03535"/>
<keyword evidence="1" id="KW-1133">Transmembrane helix</keyword>
<proteinExistence type="predicted"/>
<dbReference type="GO" id="GO:0005886">
    <property type="term" value="C:plasma membrane"/>
    <property type="evidence" value="ECO:0007669"/>
    <property type="project" value="TreeGrafter"/>
</dbReference>
<feature type="transmembrane region" description="Helical" evidence="1">
    <location>
        <begin position="274"/>
        <end position="293"/>
    </location>
</feature>
<reference evidence="3" key="1">
    <citation type="submission" date="2016-05" db="EMBL/GenBank/DDBJ databases">
        <authorList>
            <person name="Baek K."/>
            <person name="Yang S.-J."/>
        </authorList>
    </citation>
    <scope>NUCLEOTIDE SEQUENCE [LARGE SCALE GENOMIC DNA]</scope>
    <source>
        <strain evidence="3">ST58-10</strain>
    </source>
</reference>
<name>A0A1A9EUQ4_9GAMM</name>
<dbReference type="RefSeq" id="WP_067378191.1">
    <property type="nucleotide sequence ID" value="NZ_CP015839.1"/>
</dbReference>
<organism evidence="2 3">
    <name type="scientific">Marinobacterium aestuarii</name>
    <dbReference type="NCBI Taxonomy" id="1821621"/>
    <lineage>
        <taxon>Bacteria</taxon>
        <taxon>Pseudomonadati</taxon>
        <taxon>Pseudomonadota</taxon>
        <taxon>Gammaproteobacteria</taxon>
        <taxon>Oceanospirillales</taxon>
        <taxon>Oceanospirillaceae</taxon>
        <taxon>Marinobacterium</taxon>
    </lineage>
</organism>
<evidence type="ECO:0000256" key="1">
    <source>
        <dbReference type="SAM" id="Phobius"/>
    </source>
</evidence>
<feature type="transmembrane region" description="Helical" evidence="1">
    <location>
        <begin position="202"/>
        <end position="222"/>
    </location>
</feature>
<dbReference type="EMBL" id="CP015839">
    <property type="protein sequence ID" value="ANG61636.1"/>
    <property type="molecule type" value="Genomic_DNA"/>
</dbReference>
<dbReference type="PANTHER" id="PTHR30569:SF0">
    <property type="entry name" value="CYTOSINE PERMEASE"/>
    <property type="match status" value="1"/>
</dbReference>
<dbReference type="OrthoDB" id="9056232at2"/>
<dbReference type="KEGG" id="mars:A8C75_03535"/>
<feature type="transmembrane region" description="Helical" evidence="1">
    <location>
        <begin position="60"/>
        <end position="82"/>
    </location>
</feature>
<dbReference type="Proteomes" id="UP000078070">
    <property type="component" value="Chromosome"/>
</dbReference>
<feature type="transmembrane region" description="Helical" evidence="1">
    <location>
        <begin position="384"/>
        <end position="404"/>
    </location>
</feature>
<sequence>MAGLSQKQSNELDLSTLPVPATARMGRFSLTMAWWAVCSAMFYIVVGASLALSYGARNAIIGMALSVVSYGVINGIISRYAISNGLSVALFSRRLFGSAGASLATLIFFSTAIYYAVFEGSVIAVALNSIFPSLPYKLAALIVVLYSVPLIFGSVQNWLDKFNGVLLPFYLAGLVLAVVVSINVYGYQADWLELGPETVPEYGWWNCFTYYMGVWVLMLYTFDYARFGKAQDSSYHARFNFGMPFYLVTFLLNGVIGIYLAASMPQEGALSEVSVVLAILKLLGIWGLLFVWVTQTRINTANYYLATVNMQAFFENLLGLRYSRLIWSLVVGAVVYGLMLADVFAYLLQALAYQGVFVVAWVGVALAHIFFAARNDRADAAVPVFNGVGLLAWFCGTGLGFGLMSLESGWASMAAPATFVLSLVIYGALQGRRKAEEAVAAS</sequence>
<dbReference type="InterPro" id="IPR030191">
    <property type="entry name" value="CodB"/>
</dbReference>
<feature type="transmembrane region" description="Helical" evidence="1">
    <location>
        <begin position="325"/>
        <end position="347"/>
    </location>
</feature>
<accession>A0A1A9EUQ4</accession>
<feature type="transmembrane region" description="Helical" evidence="1">
    <location>
        <begin position="94"/>
        <end position="118"/>
    </location>
</feature>
<gene>
    <name evidence="2" type="ORF">A8C75_03535</name>
</gene>
<feature type="transmembrane region" description="Helical" evidence="1">
    <location>
        <begin position="243"/>
        <end position="262"/>
    </location>
</feature>
<keyword evidence="1" id="KW-0812">Transmembrane</keyword>
<feature type="transmembrane region" description="Helical" evidence="1">
    <location>
        <begin position="353"/>
        <end position="372"/>
    </location>
</feature>
<protein>
    <submittedName>
        <fullName evidence="2">Allantoin permease</fullName>
    </submittedName>
</protein>
<feature type="transmembrane region" description="Helical" evidence="1">
    <location>
        <begin position="167"/>
        <end position="187"/>
    </location>
</feature>
<dbReference type="PANTHER" id="PTHR30569">
    <property type="entry name" value="CYTOSINE TRANSPORTER CODB"/>
    <property type="match status" value="1"/>
</dbReference>
<evidence type="ECO:0000313" key="2">
    <source>
        <dbReference type="EMBL" id="ANG61636.1"/>
    </source>
</evidence>